<sequence length="36" mass="3894">MINLGSEELTFVTYDRCLLASARYLGLTTASPGQDS</sequence>
<gene>
    <name evidence="1" type="ORF">SaccyDRAFT_5093</name>
</gene>
<dbReference type="AlphaFoldDB" id="H5XQF4"/>
<dbReference type="EMBL" id="CM001440">
    <property type="protein sequence ID" value="EHR63887.1"/>
    <property type="molecule type" value="Genomic_DNA"/>
</dbReference>
<reference evidence="1 2" key="1">
    <citation type="submission" date="2011-11" db="EMBL/GenBank/DDBJ databases">
        <title>The Noncontiguous Finished sequence of Saccharomonospora cyanea NA-134.</title>
        <authorList>
            <consortium name="US DOE Joint Genome Institute"/>
            <person name="Lucas S."/>
            <person name="Han J."/>
            <person name="Lapidus A."/>
            <person name="Cheng J.-F."/>
            <person name="Goodwin L."/>
            <person name="Pitluck S."/>
            <person name="Peters L."/>
            <person name="Ovchinnikova G."/>
            <person name="Lu M."/>
            <person name="Detter J.C."/>
            <person name="Han C."/>
            <person name="Tapia R."/>
            <person name="Land M."/>
            <person name="Hauser L."/>
            <person name="Kyrpides N."/>
            <person name="Ivanova N."/>
            <person name="Pagani I."/>
            <person name="Brambilla E.-M."/>
            <person name="Klenk H.-P."/>
            <person name="Woyke T."/>
        </authorList>
    </citation>
    <scope>NUCLEOTIDE SEQUENCE [LARGE SCALE GENOMIC DNA]</scope>
    <source>
        <strain evidence="1 2">NA-134</strain>
    </source>
</reference>
<accession>H5XQF4</accession>
<proteinExistence type="predicted"/>
<organism evidence="1 2">
    <name type="scientific">Saccharomonospora cyanea NA-134</name>
    <dbReference type="NCBI Taxonomy" id="882082"/>
    <lineage>
        <taxon>Bacteria</taxon>
        <taxon>Bacillati</taxon>
        <taxon>Actinomycetota</taxon>
        <taxon>Actinomycetes</taxon>
        <taxon>Pseudonocardiales</taxon>
        <taxon>Pseudonocardiaceae</taxon>
        <taxon>Saccharomonospora</taxon>
    </lineage>
</organism>
<protein>
    <submittedName>
        <fullName evidence="1">Uncharacterized protein</fullName>
    </submittedName>
</protein>
<dbReference type="HOGENOM" id="CLU_3358284_0_0_11"/>
<dbReference type="STRING" id="882082.SaccyDRAFT_5093"/>
<name>H5XQF4_9PSEU</name>
<keyword evidence="2" id="KW-1185">Reference proteome</keyword>
<dbReference type="Proteomes" id="UP000002791">
    <property type="component" value="Chromosome"/>
</dbReference>
<evidence type="ECO:0000313" key="2">
    <source>
        <dbReference type="Proteomes" id="UP000002791"/>
    </source>
</evidence>
<evidence type="ECO:0000313" key="1">
    <source>
        <dbReference type="EMBL" id="EHR63887.1"/>
    </source>
</evidence>